<evidence type="ECO:0000313" key="2">
    <source>
        <dbReference type="EMBL" id="MBB2969130.1"/>
    </source>
</evidence>
<dbReference type="PANTHER" id="PTHR36151">
    <property type="entry name" value="BLR2777 PROTEIN"/>
    <property type="match status" value="1"/>
</dbReference>
<gene>
    <name evidence="2" type="ORF">FHX33_003912</name>
</gene>
<reference evidence="2 3" key="1">
    <citation type="submission" date="2020-08" db="EMBL/GenBank/DDBJ databases">
        <title>Sequencing the genomes of 1000 actinobacteria strains.</title>
        <authorList>
            <person name="Klenk H.-P."/>
        </authorList>
    </citation>
    <scope>NUCLEOTIDE SEQUENCE [LARGE SCALE GENOMIC DNA]</scope>
    <source>
        <strain evidence="2 3">DSM 20146</strain>
    </source>
</reference>
<feature type="domain" description="ER-bound oxygenase mpaB/mpaB'/Rubber oxygenase catalytic" evidence="1">
    <location>
        <begin position="18"/>
        <end position="245"/>
    </location>
</feature>
<dbReference type="Proteomes" id="UP000538196">
    <property type="component" value="Unassembled WGS sequence"/>
</dbReference>
<evidence type="ECO:0000259" key="1">
    <source>
        <dbReference type="Pfam" id="PF09995"/>
    </source>
</evidence>
<dbReference type="InterPro" id="IPR018713">
    <property type="entry name" value="MPAB/Lcp_cat_dom"/>
</dbReference>
<dbReference type="EMBL" id="JACHVP010000005">
    <property type="protein sequence ID" value="MBB2969130.1"/>
    <property type="molecule type" value="Genomic_DNA"/>
</dbReference>
<keyword evidence="3" id="KW-1185">Reference proteome</keyword>
<name>A0A7W4UZJ5_LEIAQ</name>
<dbReference type="Pfam" id="PF09995">
    <property type="entry name" value="MPAB_Lcp_cat"/>
    <property type="match status" value="1"/>
</dbReference>
<sequence length="278" mass="32274">MLRRTRERRTTRPPIDLRTVAAEALPLVGGGRALLLQVAEPAVGQGVADHSDFAERAMDRLHATMTFMCAAVFATPEEFAVVRRRVNRAHAPVRARAAGSAPAYNAYDPQLQLWVAATLYRTMMDLHERVFGPLSPAEQEGVYQEYTRLGANMQVPPSSWPPTREAFDGYWEEMLGRVSVSDRTRELAGQILYPRNVPLWVRLLLPDARLVTAGLLPEPVRELYRLPWSEQHRQRYERWMRRLAWWYPRMPRALRHAPRDAYLRRVRRMVREDRARAR</sequence>
<comment type="caution">
    <text evidence="2">The sequence shown here is derived from an EMBL/GenBank/DDBJ whole genome shotgun (WGS) entry which is preliminary data.</text>
</comment>
<dbReference type="PANTHER" id="PTHR36151:SF3">
    <property type="entry name" value="ER-BOUND OXYGENASE MPAB_MPAB'_RUBBER OXYGENASE CATALYTIC DOMAIN-CONTAINING PROTEIN"/>
    <property type="match status" value="1"/>
</dbReference>
<proteinExistence type="predicted"/>
<accession>A0A7W4UZJ5</accession>
<protein>
    <submittedName>
        <fullName evidence="2">Uncharacterized protein (DUF2236 family)</fullName>
    </submittedName>
</protein>
<dbReference type="RefSeq" id="WP_183428873.1">
    <property type="nucleotide sequence ID" value="NZ_JACHVP010000005.1"/>
</dbReference>
<dbReference type="GO" id="GO:0016491">
    <property type="term" value="F:oxidoreductase activity"/>
    <property type="evidence" value="ECO:0007669"/>
    <property type="project" value="InterPro"/>
</dbReference>
<dbReference type="AlphaFoldDB" id="A0A7W4UZJ5"/>
<organism evidence="2 3">
    <name type="scientific">Leifsonia aquatica</name>
    <name type="common">Corynebacterium aquaticum</name>
    <dbReference type="NCBI Taxonomy" id="144185"/>
    <lineage>
        <taxon>Bacteria</taxon>
        <taxon>Bacillati</taxon>
        <taxon>Actinomycetota</taxon>
        <taxon>Actinomycetes</taxon>
        <taxon>Micrococcales</taxon>
        <taxon>Microbacteriaceae</taxon>
        <taxon>Leifsonia</taxon>
    </lineage>
</organism>
<evidence type="ECO:0000313" key="3">
    <source>
        <dbReference type="Proteomes" id="UP000538196"/>
    </source>
</evidence>